<comment type="caution">
    <text evidence="4">The sequence shown here is derived from an EMBL/GenBank/DDBJ whole genome shotgun (WGS) entry which is preliminary data.</text>
</comment>
<dbReference type="InterPro" id="IPR002669">
    <property type="entry name" value="UreD"/>
</dbReference>
<accession>A0A4R6B470</accession>
<organism evidence="4 5">
    <name type="scientific">Meridianimarinicoccus aquatilis</name>
    <dbReference type="NCBI Taxonomy" id="2552766"/>
    <lineage>
        <taxon>Bacteria</taxon>
        <taxon>Pseudomonadati</taxon>
        <taxon>Pseudomonadota</taxon>
        <taxon>Alphaproteobacteria</taxon>
        <taxon>Rhodobacterales</taxon>
        <taxon>Paracoccaceae</taxon>
        <taxon>Meridianimarinicoccus</taxon>
    </lineage>
</organism>
<dbReference type="HAMAP" id="MF_01384">
    <property type="entry name" value="UreD"/>
    <property type="match status" value="1"/>
</dbReference>
<dbReference type="PANTHER" id="PTHR33643">
    <property type="entry name" value="UREASE ACCESSORY PROTEIN D"/>
    <property type="match status" value="1"/>
</dbReference>
<dbReference type="AlphaFoldDB" id="A0A4R6B470"/>
<gene>
    <name evidence="3" type="primary">ureD</name>
    <name evidence="4" type="ORF">E2L05_01180</name>
</gene>
<evidence type="ECO:0000313" key="5">
    <source>
        <dbReference type="Proteomes" id="UP000294562"/>
    </source>
</evidence>
<sequence length="284" mass="30483">MNDLSRLTATTATPAVHQRTRGLAQVGLERGGPRGVRLTRLYQRGSAKVFLPQIYRDRPEIVFLNTAGGLTGGDDMQFDLTLGEGVAAVATTQTAERAYESLGDPARMNVNLKVGSGGVLHWLPQETILFDRSTLSRRTVADLEGDSELVMCETLVLGRAAMGEKLTDLRCHDWREVRRDGRPVLLEPFELCTDALRERANPALLGGAVAVASLALLTSGAQDRLGLVRATLADLPPSVRAAASGWNDKLVVRALSSDAHALRKMVAATLGVLTGAALPRVWAI</sequence>
<dbReference type="PANTHER" id="PTHR33643:SF1">
    <property type="entry name" value="UREASE ACCESSORY PROTEIN D"/>
    <property type="match status" value="1"/>
</dbReference>
<keyword evidence="3" id="KW-0963">Cytoplasm</keyword>
<dbReference type="OrthoDB" id="9798842at2"/>
<proteinExistence type="inferred from homology"/>
<keyword evidence="5" id="KW-1185">Reference proteome</keyword>
<dbReference type="Pfam" id="PF01774">
    <property type="entry name" value="UreD"/>
    <property type="match status" value="1"/>
</dbReference>
<name>A0A4R6B470_9RHOB</name>
<comment type="subcellular location">
    <subcellularLocation>
        <location evidence="3">Cytoplasm</location>
    </subcellularLocation>
</comment>
<evidence type="ECO:0000256" key="2">
    <source>
        <dbReference type="ARBA" id="ARBA00023186"/>
    </source>
</evidence>
<evidence type="ECO:0000256" key="3">
    <source>
        <dbReference type="HAMAP-Rule" id="MF_01384"/>
    </source>
</evidence>
<keyword evidence="2 3" id="KW-0143">Chaperone</keyword>
<keyword evidence="3" id="KW-0996">Nickel insertion</keyword>
<comment type="function">
    <text evidence="3">Required for maturation of urease via the functional incorporation of the urease nickel metallocenter.</text>
</comment>
<dbReference type="Proteomes" id="UP000294562">
    <property type="component" value="Unassembled WGS sequence"/>
</dbReference>
<evidence type="ECO:0000313" key="4">
    <source>
        <dbReference type="EMBL" id="TDL91222.1"/>
    </source>
</evidence>
<dbReference type="RefSeq" id="WP_133341063.1">
    <property type="nucleotide sequence ID" value="NZ_SMZO01000002.1"/>
</dbReference>
<comment type="subunit">
    <text evidence="3">UreD, UreF and UreG form a complex that acts as a GTP-hydrolysis-dependent molecular chaperone, activating the urease apoprotein by helping to assemble the nickel containing metallocenter of UreC. The UreE protein probably delivers the nickel.</text>
</comment>
<protein>
    <recommendedName>
        <fullName evidence="3">Urease accessory protein UreD</fullName>
    </recommendedName>
</protein>
<reference evidence="4 5" key="1">
    <citation type="submission" date="2019-03" db="EMBL/GenBank/DDBJ databases">
        <title>Rhodobacteraceae bacterium SM1902, a new member of the family Rhodobacteraceae isolated from Yantai.</title>
        <authorList>
            <person name="Sun Y."/>
        </authorList>
    </citation>
    <scope>NUCLEOTIDE SEQUENCE [LARGE SCALE GENOMIC DNA]</scope>
    <source>
        <strain evidence="4 5">SM1902</strain>
    </source>
</reference>
<dbReference type="GO" id="GO:0016151">
    <property type="term" value="F:nickel cation binding"/>
    <property type="evidence" value="ECO:0007669"/>
    <property type="project" value="UniProtKB-UniRule"/>
</dbReference>
<comment type="similarity">
    <text evidence="1 3">Belongs to the UreD family.</text>
</comment>
<evidence type="ECO:0000256" key="1">
    <source>
        <dbReference type="ARBA" id="ARBA00007177"/>
    </source>
</evidence>
<dbReference type="EMBL" id="SMZO01000002">
    <property type="protein sequence ID" value="TDL91222.1"/>
    <property type="molecule type" value="Genomic_DNA"/>
</dbReference>
<dbReference type="GO" id="GO:0005737">
    <property type="term" value="C:cytoplasm"/>
    <property type="evidence" value="ECO:0007669"/>
    <property type="project" value="UniProtKB-SubCell"/>
</dbReference>